<organism evidence="5 6">
    <name type="scientific">Allacma fusca</name>
    <dbReference type="NCBI Taxonomy" id="39272"/>
    <lineage>
        <taxon>Eukaryota</taxon>
        <taxon>Metazoa</taxon>
        <taxon>Ecdysozoa</taxon>
        <taxon>Arthropoda</taxon>
        <taxon>Hexapoda</taxon>
        <taxon>Collembola</taxon>
        <taxon>Symphypleona</taxon>
        <taxon>Sminthuridae</taxon>
        <taxon>Allacma</taxon>
    </lineage>
</organism>
<keyword evidence="3" id="KW-0808">Transferase</keyword>
<dbReference type="PIRSF" id="PIRSF037350">
    <property type="entry name" value="Mtase_ZK1128_prd"/>
    <property type="match status" value="1"/>
</dbReference>
<evidence type="ECO:0000256" key="4">
    <source>
        <dbReference type="ARBA" id="ARBA00022691"/>
    </source>
</evidence>
<keyword evidence="2" id="KW-0489">Methyltransferase</keyword>
<dbReference type="EMBL" id="CAJVCH010027112">
    <property type="protein sequence ID" value="CAG7701657.1"/>
    <property type="molecule type" value="Genomic_DNA"/>
</dbReference>
<dbReference type="PANTHER" id="PTHR13393">
    <property type="entry name" value="SAM-DEPENDENT METHYLTRANSFERASE"/>
    <property type="match status" value="1"/>
</dbReference>
<proteinExistence type="predicted"/>
<evidence type="ECO:0000256" key="3">
    <source>
        <dbReference type="ARBA" id="ARBA00022679"/>
    </source>
</evidence>
<dbReference type="Proteomes" id="UP000708208">
    <property type="component" value="Unassembled WGS sequence"/>
</dbReference>
<dbReference type="InterPro" id="IPR017182">
    <property type="entry name" value="METTL16/PsiM"/>
</dbReference>
<evidence type="ECO:0000256" key="2">
    <source>
        <dbReference type="ARBA" id="ARBA00022603"/>
    </source>
</evidence>
<dbReference type="EC" id="2.1.1.346" evidence="1"/>
<reference evidence="5" key="1">
    <citation type="submission" date="2021-06" db="EMBL/GenBank/DDBJ databases">
        <authorList>
            <person name="Hodson N. C."/>
            <person name="Mongue J. A."/>
            <person name="Jaron S. K."/>
        </authorList>
    </citation>
    <scope>NUCLEOTIDE SEQUENCE</scope>
</reference>
<dbReference type="CDD" id="cd02440">
    <property type="entry name" value="AdoMet_MTases"/>
    <property type="match status" value="1"/>
</dbReference>
<name>A0A8J2JUB1_9HEXA</name>
<dbReference type="GO" id="GO:0070475">
    <property type="term" value="P:rRNA base methylation"/>
    <property type="evidence" value="ECO:0007669"/>
    <property type="project" value="TreeGrafter"/>
</dbReference>
<dbReference type="InterPro" id="IPR010286">
    <property type="entry name" value="METTL16/RlmF"/>
</dbReference>
<evidence type="ECO:0000256" key="1">
    <source>
        <dbReference type="ARBA" id="ARBA00012166"/>
    </source>
</evidence>
<keyword evidence="6" id="KW-1185">Reference proteome</keyword>
<accession>A0A8J2JUB1</accession>
<dbReference type="OrthoDB" id="514248at2759"/>
<protein>
    <recommendedName>
        <fullName evidence="1">U6 snRNA m(6)A methyltransferase</fullName>
        <ecNumber evidence="1">2.1.1.346</ecNumber>
    </recommendedName>
</protein>
<dbReference type="GO" id="GO:0008168">
    <property type="term" value="F:methyltransferase activity"/>
    <property type="evidence" value="ECO:0007669"/>
    <property type="project" value="UniProtKB-KW"/>
</dbReference>
<dbReference type="PANTHER" id="PTHR13393:SF0">
    <property type="entry name" value="RNA N6-ADENOSINE-METHYLTRANSFERASE METTL16"/>
    <property type="match status" value="1"/>
</dbReference>
<gene>
    <name evidence="5" type="ORF">AFUS01_LOCUS4356</name>
</gene>
<dbReference type="AlphaFoldDB" id="A0A8J2JUB1"/>
<keyword evidence="4" id="KW-0949">S-adenosyl-L-methionine</keyword>
<evidence type="ECO:0000313" key="6">
    <source>
        <dbReference type="Proteomes" id="UP000708208"/>
    </source>
</evidence>
<comment type="caution">
    <text evidence="5">The sequence shown here is derived from an EMBL/GenBank/DDBJ whole genome shotgun (WGS) entry which is preliminary data.</text>
</comment>
<sequence length="233" mass="27014">MHPRNIFKNGVKFEELALKYDFFKPFVVQEKTNKFGVDFEDREAILALNKALLQEYYNLDVDIPRNFLIPRIPLRVNYVLWIEDLLKEFPADSEGKDTVRGLDIGTGPCAIYALLCARMNSWVMYGTDINEDSVKLAIANVKKNNLEDNVKIHTVSSESFFKEIFEVSSHTFDFCMCNPPFFSDTKDLLVRQDHLRPSWEAKSKVHEEIICTGGEVNFVWKMINESKIHPVVR</sequence>
<evidence type="ECO:0000313" key="5">
    <source>
        <dbReference type="EMBL" id="CAG7701657.1"/>
    </source>
</evidence>
<dbReference type="Pfam" id="PF05971">
    <property type="entry name" value="Methyltransf_10"/>
    <property type="match status" value="1"/>
</dbReference>